<dbReference type="STRING" id="1859473.BG261_01105"/>
<feature type="transmembrane region" description="Helical" evidence="10">
    <location>
        <begin position="53"/>
        <end position="73"/>
    </location>
</feature>
<dbReference type="OrthoDB" id="9807385at2"/>
<gene>
    <name evidence="10" type="primary">dacA</name>
    <name evidence="12" type="ORF">BG261_01105</name>
</gene>
<dbReference type="PIRSF" id="PIRSF004793">
    <property type="entry name" value="UCP004793"/>
    <property type="match status" value="1"/>
</dbReference>
<keyword evidence="6 10" id="KW-0547">Nucleotide-binding</keyword>
<comment type="caution">
    <text evidence="10">Lacks conserved residue(s) required for the propagation of feature annotation.</text>
</comment>
<dbReference type="NCBIfam" id="TIGR00159">
    <property type="entry name" value="diadenylate cyclase CdaA"/>
    <property type="match status" value="1"/>
</dbReference>
<dbReference type="HAMAP" id="MF_01499">
    <property type="entry name" value="DacA"/>
    <property type="match status" value="1"/>
</dbReference>
<dbReference type="EC" id="2.7.7.85" evidence="10"/>
<dbReference type="InterPro" id="IPR050338">
    <property type="entry name" value="DisA"/>
</dbReference>
<organism evidence="12 13">
    <name type="scientific">Floricoccus tropicus</name>
    <dbReference type="NCBI Taxonomy" id="1859473"/>
    <lineage>
        <taxon>Bacteria</taxon>
        <taxon>Bacillati</taxon>
        <taxon>Bacillota</taxon>
        <taxon>Bacilli</taxon>
        <taxon>Lactobacillales</taxon>
        <taxon>Streptococcaceae</taxon>
        <taxon>Floricoccus</taxon>
    </lineage>
</organism>
<evidence type="ECO:0000313" key="13">
    <source>
        <dbReference type="Proteomes" id="UP000178622"/>
    </source>
</evidence>
<dbReference type="RefSeq" id="WP_070791346.1">
    <property type="nucleotide sequence ID" value="NZ_MKIR01000001.1"/>
</dbReference>
<keyword evidence="5 10" id="KW-0548">Nucleotidyltransferase</keyword>
<evidence type="ECO:0000256" key="6">
    <source>
        <dbReference type="ARBA" id="ARBA00022741"/>
    </source>
</evidence>
<dbReference type="GO" id="GO:0005524">
    <property type="term" value="F:ATP binding"/>
    <property type="evidence" value="ECO:0007669"/>
    <property type="project" value="UniProtKB-UniRule"/>
</dbReference>
<dbReference type="GO" id="GO:0106408">
    <property type="term" value="F:diadenylate cyclase activity"/>
    <property type="evidence" value="ECO:0007669"/>
    <property type="project" value="UniProtKB-EC"/>
</dbReference>
<keyword evidence="9 10" id="KW-0472">Membrane</keyword>
<dbReference type="Gene3D" id="3.40.1700.10">
    <property type="entry name" value="DNA integrity scanning protein, DisA, N-terminal domain"/>
    <property type="match status" value="1"/>
</dbReference>
<dbReference type="Pfam" id="PF02457">
    <property type="entry name" value="DAC"/>
    <property type="match status" value="1"/>
</dbReference>
<evidence type="ECO:0000256" key="8">
    <source>
        <dbReference type="ARBA" id="ARBA00022989"/>
    </source>
</evidence>
<keyword evidence="13" id="KW-1185">Reference proteome</keyword>
<dbReference type="GO" id="GO:0006171">
    <property type="term" value="P:cAMP biosynthetic process"/>
    <property type="evidence" value="ECO:0007669"/>
    <property type="project" value="InterPro"/>
</dbReference>
<name>A0A1E8GQK3_9LACT</name>
<dbReference type="Proteomes" id="UP000178622">
    <property type="component" value="Unassembled WGS sequence"/>
</dbReference>
<dbReference type="InterPro" id="IPR034701">
    <property type="entry name" value="CdaA"/>
</dbReference>
<dbReference type="Pfam" id="PF19293">
    <property type="entry name" value="CdaA_N"/>
    <property type="match status" value="1"/>
</dbReference>
<reference evidence="13" key="1">
    <citation type="submission" date="2016-09" db="EMBL/GenBank/DDBJ databases">
        <title>Draft genome sequence of a novel species of the family Streptococcaceae isolated from flowers.</title>
        <authorList>
            <person name="Chuah L.-O."/>
            <person name="Yap K.-P."/>
            <person name="Thong K.L."/>
            <person name="Liong M.T."/>
            <person name="Ahmad R."/>
            <person name="Rusul G."/>
        </authorList>
    </citation>
    <scope>NUCLEOTIDE SEQUENCE [LARGE SCALE GENOMIC DNA]</scope>
    <source>
        <strain evidence="13">DF1</strain>
    </source>
</reference>
<keyword evidence="7 10" id="KW-0067">ATP-binding</keyword>
<comment type="subunit">
    <text evidence="10">Probably a homodimer.</text>
</comment>
<sequence>MSDINQIFNPQFWSEIIQLNLTPWRLFISIVDIAVVTYFIYRIMRYVQGSKVVTLVRGVLLFVLIRIISEILGLTTVTWLLNQVITYGVIAGVIIFQPEIRRALEQLGRTTNILRPAAKIVDSKDYVQAYEKALDYMAKRKIGALISIAKTQSLEEFSNTGIPLNSDISSELLINIFIPNTPLHDGAVIVEGNKIISACAYLPLTDKSSIPKAFGTRHRAAIGMSEATDALTLVVSEETGGISITKNGEFYSEVSKEKLHEVLTLELGEKKEDKDSFLVKIKKGWFKK</sequence>
<dbReference type="SUPFAM" id="SSF143597">
    <property type="entry name" value="YojJ-like"/>
    <property type="match status" value="1"/>
</dbReference>
<evidence type="ECO:0000256" key="1">
    <source>
        <dbReference type="ARBA" id="ARBA00000877"/>
    </source>
</evidence>
<dbReference type="InterPro" id="IPR036888">
    <property type="entry name" value="DNA_integrity_DisA_N_sf"/>
</dbReference>
<dbReference type="AlphaFoldDB" id="A0A1E8GQK3"/>
<dbReference type="FunFam" id="3.40.1700.10:FF:000002">
    <property type="entry name" value="Diadenylate cyclase"/>
    <property type="match status" value="1"/>
</dbReference>
<comment type="function">
    <text evidence="10">Catalyzes the condensation of 2 ATP molecules into cyclic di-AMP (c-di-AMP), a second messenger used to regulate differing processes in different bacteria.</text>
</comment>
<comment type="similarity">
    <text evidence="10">Belongs to the adenylate cyclase family. DacA/CdaA subfamily.</text>
</comment>
<feature type="transmembrane region" description="Helical" evidence="10">
    <location>
        <begin position="79"/>
        <end position="96"/>
    </location>
</feature>
<evidence type="ECO:0000313" key="12">
    <source>
        <dbReference type="EMBL" id="OFI50505.1"/>
    </source>
</evidence>
<evidence type="ECO:0000259" key="11">
    <source>
        <dbReference type="PROSITE" id="PS51794"/>
    </source>
</evidence>
<feature type="domain" description="DAC" evidence="11">
    <location>
        <begin position="97"/>
        <end position="256"/>
    </location>
</feature>
<comment type="caution">
    <text evidence="12">The sequence shown here is derived from an EMBL/GenBank/DDBJ whole genome shotgun (WGS) entry which is preliminary data.</text>
</comment>
<evidence type="ECO:0000256" key="5">
    <source>
        <dbReference type="ARBA" id="ARBA00022695"/>
    </source>
</evidence>
<keyword evidence="3 10" id="KW-0808">Transferase</keyword>
<dbReference type="PANTHER" id="PTHR34185:SF1">
    <property type="entry name" value="DIADENYLATE CYCLASE"/>
    <property type="match status" value="1"/>
</dbReference>
<accession>A0A1E8GQK3</accession>
<evidence type="ECO:0000256" key="9">
    <source>
        <dbReference type="ARBA" id="ARBA00023136"/>
    </source>
</evidence>
<dbReference type="PANTHER" id="PTHR34185">
    <property type="entry name" value="DIADENYLATE CYCLASE"/>
    <property type="match status" value="1"/>
</dbReference>
<dbReference type="InterPro" id="IPR014046">
    <property type="entry name" value="C-di-AMP_synthase"/>
</dbReference>
<keyword evidence="8 10" id="KW-1133">Transmembrane helix</keyword>
<protein>
    <recommendedName>
        <fullName evidence="10">Diadenylate cyclase</fullName>
        <shortName evidence="10">DAC</shortName>
        <ecNumber evidence="10">2.7.7.85</ecNumber>
    </recommendedName>
    <alternativeName>
        <fullName evidence="10">Cyclic-di-AMP synthase</fullName>
        <shortName evidence="10">c-di-AMP synthase</shortName>
    </alternativeName>
</protein>
<dbReference type="InterPro" id="IPR045585">
    <property type="entry name" value="CdaA_N"/>
</dbReference>
<evidence type="ECO:0000256" key="10">
    <source>
        <dbReference type="HAMAP-Rule" id="MF_01499"/>
    </source>
</evidence>
<dbReference type="PROSITE" id="PS51794">
    <property type="entry name" value="DAC"/>
    <property type="match status" value="1"/>
</dbReference>
<dbReference type="InterPro" id="IPR003390">
    <property type="entry name" value="DNA_integrity_scan_DisA_N"/>
</dbReference>
<dbReference type="GO" id="GO:0004016">
    <property type="term" value="F:adenylate cyclase activity"/>
    <property type="evidence" value="ECO:0007669"/>
    <property type="project" value="UniProtKB-UniRule"/>
</dbReference>
<evidence type="ECO:0000256" key="7">
    <source>
        <dbReference type="ARBA" id="ARBA00022840"/>
    </source>
</evidence>
<comment type="catalytic activity">
    <reaction evidence="1 10">
        <text>2 ATP = 3',3'-c-di-AMP + 2 diphosphate</text>
        <dbReference type="Rhea" id="RHEA:35655"/>
        <dbReference type="ChEBI" id="CHEBI:30616"/>
        <dbReference type="ChEBI" id="CHEBI:33019"/>
        <dbReference type="ChEBI" id="CHEBI:71500"/>
        <dbReference type="EC" id="2.7.7.85"/>
    </reaction>
</comment>
<evidence type="ECO:0000256" key="3">
    <source>
        <dbReference type="ARBA" id="ARBA00022679"/>
    </source>
</evidence>
<feature type="transmembrane region" description="Helical" evidence="10">
    <location>
        <begin position="24"/>
        <end position="41"/>
    </location>
</feature>
<keyword evidence="4 10" id="KW-0812">Transmembrane</keyword>
<evidence type="ECO:0000256" key="2">
    <source>
        <dbReference type="ARBA" id="ARBA00022475"/>
    </source>
</evidence>
<proteinExistence type="inferred from homology"/>
<dbReference type="EMBL" id="MKIR01000001">
    <property type="protein sequence ID" value="OFI50505.1"/>
    <property type="molecule type" value="Genomic_DNA"/>
</dbReference>
<keyword evidence="2 10" id="KW-1003">Cell membrane</keyword>
<evidence type="ECO:0000256" key="4">
    <source>
        <dbReference type="ARBA" id="ARBA00022692"/>
    </source>
</evidence>